<dbReference type="InterPro" id="IPR020945">
    <property type="entry name" value="DMSO/NO3_reduct_chaperone"/>
</dbReference>
<evidence type="ECO:0000256" key="1">
    <source>
        <dbReference type="ARBA" id="ARBA00023186"/>
    </source>
</evidence>
<accession>A0A6F8ZHW9</accession>
<reference evidence="2 3" key="1">
    <citation type="submission" date="2020-02" db="EMBL/GenBank/DDBJ databases">
        <authorList>
            <person name="Hogendoorn C."/>
        </authorList>
    </citation>
    <scope>NUCLEOTIDE SEQUENCE [LARGE SCALE GENOMIC DNA]</scope>
    <source>
        <strain evidence="2">R501</strain>
    </source>
</reference>
<gene>
    <name evidence="2" type="ORF">R50_1812</name>
</gene>
<dbReference type="PANTHER" id="PTHR34227:SF1">
    <property type="entry name" value="DIMETHYL SULFOXIDE REDUCTASE CHAPERONE-RELATED"/>
    <property type="match status" value="1"/>
</dbReference>
<organism evidence="2 3">
    <name type="scientific">Candidatus Hydrogenisulfobacillus filiaventi</name>
    <dbReference type="NCBI Taxonomy" id="2707344"/>
    <lineage>
        <taxon>Bacteria</taxon>
        <taxon>Bacillati</taxon>
        <taxon>Bacillota</taxon>
        <taxon>Clostridia</taxon>
        <taxon>Eubacteriales</taxon>
        <taxon>Clostridiales Family XVII. Incertae Sedis</taxon>
        <taxon>Candidatus Hydrogenisulfobacillus</taxon>
    </lineage>
</organism>
<evidence type="ECO:0000313" key="2">
    <source>
        <dbReference type="EMBL" id="CAB1129313.1"/>
    </source>
</evidence>
<dbReference type="Gene3D" id="1.10.3480.10">
    <property type="entry name" value="TorD-like"/>
    <property type="match status" value="1"/>
</dbReference>
<dbReference type="Proteomes" id="UP000503399">
    <property type="component" value="Chromosome"/>
</dbReference>
<dbReference type="KEGG" id="hfv:R50_1812"/>
<dbReference type="InterPro" id="IPR036411">
    <property type="entry name" value="TorD-like_sf"/>
</dbReference>
<dbReference type="InterPro" id="IPR050289">
    <property type="entry name" value="TorD/DmsD_chaperones"/>
</dbReference>
<dbReference type="SUPFAM" id="SSF89155">
    <property type="entry name" value="TorD-like"/>
    <property type="match status" value="1"/>
</dbReference>
<proteinExistence type="predicted"/>
<dbReference type="Pfam" id="PF02613">
    <property type="entry name" value="Nitrate_red_del"/>
    <property type="match status" value="1"/>
</dbReference>
<sequence length="230" mass="24817">MVEEPERELDGGPAAELAMARAWLWDWLAGIFSYPFSLEDFRSRVTAKVPAVTEAAAALAGWGYTLEGLAEAARAAAAIGGEEELADLEMEFVRLFDTPSAGNRLHPTESVQRQGHVDLVLAGELDRLYRRWGLQPAPDAGEMADHASLESAFLSYLAVEEARLRAAGQSAAAVEQAQAGLLSDHLLHWMPGWWRAVAETARHPLLAAAARIGPGLLAGDARLFGLRQPV</sequence>
<dbReference type="PANTHER" id="PTHR34227">
    <property type="entry name" value="CHAPERONE PROTEIN YCDY"/>
    <property type="match status" value="1"/>
</dbReference>
<name>A0A6F8ZHW9_9FIRM</name>
<keyword evidence="1" id="KW-0143">Chaperone</keyword>
<evidence type="ECO:0000313" key="3">
    <source>
        <dbReference type="Proteomes" id="UP000503399"/>
    </source>
</evidence>
<protein>
    <submittedName>
        <fullName evidence="2">Uncharacterized protein</fullName>
    </submittedName>
</protein>
<dbReference type="AlphaFoldDB" id="A0A6F8ZHW9"/>
<dbReference type="EMBL" id="LR778114">
    <property type="protein sequence ID" value="CAB1129313.1"/>
    <property type="molecule type" value="Genomic_DNA"/>
</dbReference>
<keyword evidence="3" id="KW-1185">Reference proteome</keyword>